<feature type="region of interest" description="Disordered" evidence="1">
    <location>
        <begin position="1"/>
        <end position="119"/>
    </location>
</feature>
<proteinExistence type="predicted"/>
<gene>
    <name evidence="2" type="ordered locus">BURPS1710b_1987</name>
</gene>
<accession>Q3JSS0</accession>
<feature type="compositionally biased region" description="Polar residues" evidence="1">
    <location>
        <begin position="45"/>
        <end position="75"/>
    </location>
</feature>
<dbReference type="HOGENOM" id="CLU_1432086_0_0_4"/>
<organism evidence="2 3">
    <name type="scientific">Burkholderia pseudomallei (strain 1710b)</name>
    <dbReference type="NCBI Taxonomy" id="320372"/>
    <lineage>
        <taxon>Bacteria</taxon>
        <taxon>Pseudomonadati</taxon>
        <taxon>Pseudomonadota</taxon>
        <taxon>Betaproteobacteria</taxon>
        <taxon>Burkholderiales</taxon>
        <taxon>Burkholderiaceae</taxon>
        <taxon>Burkholderia</taxon>
        <taxon>pseudomallei group</taxon>
    </lineage>
</organism>
<evidence type="ECO:0000313" key="2">
    <source>
        <dbReference type="EMBL" id="ABA50167.1"/>
    </source>
</evidence>
<evidence type="ECO:0000313" key="3">
    <source>
        <dbReference type="Proteomes" id="UP000002700"/>
    </source>
</evidence>
<dbReference type="KEGG" id="bpm:BURPS1710b_1987"/>
<dbReference type="Proteomes" id="UP000002700">
    <property type="component" value="Chromosome I"/>
</dbReference>
<evidence type="ECO:0000256" key="1">
    <source>
        <dbReference type="SAM" id="MobiDB-lite"/>
    </source>
</evidence>
<sequence>MAARIGDATRRALAASRDGRPPLLGLTSGARRAHDAHRARYASSLPPSSDMNARMNTSAPQPQTAFATKPTTSGGSMLPAGQMPRNGSIANTRAAVSTMPPNTSDGTHGAARSGDTRSSHAIRIAQHALMIAFATNSGMPSGANGVVEKPVASMRPAVCKSASVASRKKRAARKPDRNGRITFCIESAT</sequence>
<dbReference type="EnsemblBacteria" id="ABA50167">
    <property type="protein sequence ID" value="ABA50167"/>
    <property type="gene ID" value="BURPS1710b_1987"/>
</dbReference>
<reference evidence="2 3" key="1">
    <citation type="submission" date="2005-09" db="EMBL/GenBank/DDBJ databases">
        <authorList>
            <person name="Woods D.E."/>
            <person name="Nierman W.C."/>
        </authorList>
    </citation>
    <scope>NUCLEOTIDE SEQUENCE [LARGE SCALE GENOMIC DNA]</scope>
    <source>
        <strain evidence="2 3">1710b</strain>
    </source>
</reference>
<feature type="compositionally biased region" description="Polar residues" evidence="1">
    <location>
        <begin position="88"/>
        <end position="106"/>
    </location>
</feature>
<dbReference type="AlphaFoldDB" id="Q3JSS0"/>
<protein>
    <submittedName>
        <fullName evidence="2">Conserved domain protein</fullName>
    </submittedName>
</protein>
<dbReference type="EMBL" id="CP000124">
    <property type="protein sequence ID" value="ABA50167.1"/>
    <property type="molecule type" value="Genomic_DNA"/>
</dbReference>
<name>Q3JSS0_BURP1</name>